<name>A0ABD2I2S8_9BILA</name>
<dbReference type="InterPro" id="IPR055937">
    <property type="entry name" value="DUF7515"/>
</dbReference>
<evidence type="ECO:0000313" key="4">
    <source>
        <dbReference type="Proteomes" id="UP001620626"/>
    </source>
</evidence>
<reference evidence="3 4" key="1">
    <citation type="submission" date="2024-10" db="EMBL/GenBank/DDBJ databases">
        <authorList>
            <person name="Kim D."/>
        </authorList>
    </citation>
    <scope>NUCLEOTIDE SEQUENCE [LARGE SCALE GENOMIC DNA]</scope>
    <source>
        <strain evidence="3">BH-2024</strain>
    </source>
</reference>
<proteinExistence type="predicted"/>
<comment type="caution">
    <text evidence="3">The sequence shown here is derived from an EMBL/GenBank/DDBJ whole genome shotgun (WGS) entry which is preliminary data.</text>
</comment>
<dbReference type="EMBL" id="JBICBT010001357">
    <property type="protein sequence ID" value="KAL3071740.1"/>
    <property type="molecule type" value="Genomic_DNA"/>
</dbReference>
<dbReference type="Pfam" id="PF24359">
    <property type="entry name" value="DUF7515"/>
    <property type="match status" value="1"/>
</dbReference>
<feature type="domain" description="DUF7515" evidence="2">
    <location>
        <begin position="8"/>
        <end position="91"/>
    </location>
</feature>
<evidence type="ECO:0000313" key="3">
    <source>
        <dbReference type="EMBL" id="KAL3071740.1"/>
    </source>
</evidence>
<organism evidence="3 4">
    <name type="scientific">Heterodera trifolii</name>
    <dbReference type="NCBI Taxonomy" id="157864"/>
    <lineage>
        <taxon>Eukaryota</taxon>
        <taxon>Metazoa</taxon>
        <taxon>Ecdysozoa</taxon>
        <taxon>Nematoda</taxon>
        <taxon>Chromadorea</taxon>
        <taxon>Rhabditida</taxon>
        <taxon>Tylenchina</taxon>
        <taxon>Tylenchomorpha</taxon>
        <taxon>Tylenchoidea</taxon>
        <taxon>Heteroderidae</taxon>
        <taxon>Heteroderinae</taxon>
        <taxon>Heterodera</taxon>
    </lineage>
</organism>
<dbReference type="AlphaFoldDB" id="A0ABD2I2S8"/>
<dbReference type="Proteomes" id="UP001620626">
    <property type="component" value="Unassembled WGS sequence"/>
</dbReference>
<accession>A0ABD2I2S8</accession>
<evidence type="ECO:0000256" key="1">
    <source>
        <dbReference type="SAM" id="MobiDB-lite"/>
    </source>
</evidence>
<feature type="region of interest" description="Disordered" evidence="1">
    <location>
        <begin position="303"/>
        <end position="342"/>
    </location>
</feature>
<feature type="compositionally biased region" description="Acidic residues" evidence="1">
    <location>
        <begin position="304"/>
        <end position="323"/>
    </location>
</feature>
<keyword evidence="4" id="KW-1185">Reference proteome</keyword>
<sequence length="451" mass="51475">MSREPSKEEIENIGKIIQRNLATRTVGFDDPNCLAMAIRDEEGIRVNDKSAQFGFKSFKELLESPMMDKFVKIEVGIKEGRLRTTYTAKMDATTRKVMEQQKWFHQTAEGRLKEQRRQNYQSQSNAIVAAAAAKRRCSMAPLSVNHPSLFQTQSTKATEKGNTCKSTASNPNKWKLDFLTTKTGENDNKSAVVAQKHLSECRKSVAPTPAALSFSPSSPTKKRTPEDQVFFHKGWKLLELHDKECVKRRDGICEKNPEYNVDHLEDPRRARRRPIPLESFEWLRIPEFFANFSIKNVPLSKVNEEEEEKLTGDEDKENEDDGGNCELINLRTTDDDSSDDDGVVPCSKSAVAAARSADCENLTEEKMHHLGAIATSFCKYKYKFRCSTPVKFDLLHKVLSDCEPLFDAKLMKDSQHLVDFFTLFCPKLELVYPPTKHPIDKFHLYYNSTNE</sequence>
<gene>
    <name evidence="3" type="ORF">niasHT_035641</name>
</gene>
<evidence type="ECO:0000259" key="2">
    <source>
        <dbReference type="Pfam" id="PF24359"/>
    </source>
</evidence>
<protein>
    <recommendedName>
        <fullName evidence="2">DUF7515 domain-containing protein</fullName>
    </recommendedName>
</protein>